<gene>
    <name evidence="2" type="ORF">METZ01_LOCUS74426</name>
</gene>
<reference evidence="2" key="1">
    <citation type="submission" date="2018-05" db="EMBL/GenBank/DDBJ databases">
        <authorList>
            <person name="Lanie J.A."/>
            <person name="Ng W.-L."/>
            <person name="Kazmierczak K.M."/>
            <person name="Andrzejewski T.M."/>
            <person name="Davidsen T.M."/>
            <person name="Wayne K.J."/>
            <person name="Tettelin H."/>
            <person name="Glass J.I."/>
            <person name="Rusch D."/>
            <person name="Podicherti R."/>
            <person name="Tsui H.-C.T."/>
            <person name="Winkler M.E."/>
        </authorList>
    </citation>
    <scope>NUCLEOTIDE SEQUENCE</scope>
</reference>
<dbReference type="AlphaFoldDB" id="A0A381U003"/>
<evidence type="ECO:0000256" key="1">
    <source>
        <dbReference type="SAM" id="Phobius"/>
    </source>
</evidence>
<keyword evidence="1" id="KW-0472">Membrane</keyword>
<dbReference type="EMBL" id="UINC01005476">
    <property type="protein sequence ID" value="SVA21572.1"/>
    <property type="molecule type" value="Genomic_DNA"/>
</dbReference>
<keyword evidence="1" id="KW-1133">Transmembrane helix</keyword>
<proteinExistence type="predicted"/>
<accession>A0A381U003</accession>
<protein>
    <submittedName>
        <fullName evidence="2">Uncharacterized protein</fullName>
    </submittedName>
</protein>
<evidence type="ECO:0000313" key="2">
    <source>
        <dbReference type="EMBL" id="SVA21572.1"/>
    </source>
</evidence>
<sequence length="126" mass="14136">MLMTKESIERALTASLTLMLGLATLDLALYIWAGTAVLTVVAHGMSLWLVLRHRLIFDLVKLLETGALFFDLYLINQYGYAVASPVATLFAIIHISLNKEYHLNKLKSDLDKVLASKQKDVEDDEK</sequence>
<feature type="transmembrane region" description="Helical" evidence="1">
    <location>
        <begin position="78"/>
        <end position="97"/>
    </location>
</feature>
<keyword evidence="1" id="KW-0812">Transmembrane</keyword>
<organism evidence="2">
    <name type="scientific">marine metagenome</name>
    <dbReference type="NCBI Taxonomy" id="408172"/>
    <lineage>
        <taxon>unclassified sequences</taxon>
        <taxon>metagenomes</taxon>
        <taxon>ecological metagenomes</taxon>
    </lineage>
</organism>
<name>A0A381U003_9ZZZZ</name>